<evidence type="ECO:0000256" key="1">
    <source>
        <dbReference type="SAM" id="Phobius"/>
    </source>
</evidence>
<feature type="transmembrane region" description="Helical" evidence="1">
    <location>
        <begin position="39"/>
        <end position="60"/>
    </location>
</feature>
<protein>
    <submittedName>
        <fullName evidence="2">Uncharacterized protein</fullName>
    </submittedName>
</protein>
<accession>A0A507ZYH3</accession>
<keyword evidence="1" id="KW-0812">Transmembrane</keyword>
<dbReference type="EMBL" id="VIAR01000003">
    <property type="protein sequence ID" value="TQD39795.1"/>
    <property type="molecule type" value="Genomic_DNA"/>
</dbReference>
<organism evidence="2 3">
    <name type="scientific">Haloflavibacter putidus</name>
    <dbReference type="NCBI Taxonomy" id="2576776"/>
    <lineage>
        <taxon>Bacteria</taxon>
        <taxon>Pseudomonadati</taxon>
        <taxon>Bacteroidota</taxon>
        <taxon>Flavobacteriia</taxon>
        <taxon>Flavobacteriales</taxon>
        <taxon>Flavobacteriaceae</taxon>
        <taxon>Haloflavibacter</taxon>
    </lineage>
</organism>
<keyword evidence="3" id="KW-1185">Reference proteome</keyword>
<gene>
    <name evidence="2" type="ORF">FKR84_04705</name>
</gene>
<name>A0A507ZYH3_9FLAO</name>
<dbReference type="OrthoDB" id="1427216at2"/>
<evidence type="ECO:0000313" key="2">
    <source>
        <dbReference type="EMBL" id="TQD39795.1"/>
    </source>
</evidence>
<evidence type="ECO:0000313" key="3">
    <source>
        <dbReference type="Proteomes" id="UP000317169"/>
    </source>
</evidence>
<keyword evidence="1" id="KW-1133">Transmembrane helix</keyword>
<dbReference type="AlphaFoldDB" id="A0A507ZYH3"/>
<sequence length="175" mass="20573">MKKNKVIYQSKNRLFSPFGLLLITLIGAYFVYISESLSIKIFMAAIFVTSIIAAIVKNYFATSILVKEEEIILTKHSFWQREKTEKLSFDAIKNLKWNHGKHRQTRAIYLKTDEKKSIKILISENPFEFGHVLKFFYNKGIPIDLVHSDHELELYIKDKIKTFPMTNEPEIEQKK</sequence>
<comment type="caution">
    <text evidence="2">The sequence shown here is derived from an EMBL/GenBank/DDBJ whole genome shotgun (WGS) entry which is preliminary data.</text>
</comment>
<proteinExistence type="predicted"/>
<dbReference type="RefSeq" id="WP_141421091.1">
    <property type="nucleotide sequence ID" value="NZ_VIAR01000003.1"/>
</dbReference>
<dbReference type="Proteomes" id="UP000317169">
    <property type="component" value="Unassembled WGS sequence"/>
</dbReference>
<keyword evidence="1" id="KW-0472">Membrane</keyword>
<reference evidence="2 3" key="1">
    <citation type="submission" date="2019-06" db="EMBL/GenBank/DDBJ databases">
        <title>Flavibacter putida gen. nov., sp. nov., a novel marine bacterium of the family Flavobacteriaceae isolated from coastal seawater.</title>
        <authorList>
            <person name="Feng X."/>
        </authorList>
    </citation>
    <scope>NUCLEOTIDE SEQUENCE [LARGE SCALE GENOMIC DNA]</scope>
    <source>
        <strain evidence="2 3">PLHSN227</strain>
    </source>
</reference>
<feature type="transmembrane region" description="Helical" evidence="1">
    <location>
        <begin position="12"/>
        <end position="33"/>
    </location>
</feature>